<dbReference type="GO" id="GO:0003700">
    <property type="term" value="F:DNA-binding transcription factor activity"/>
    <property type="evidence" value="ECO:0007669"/>
    <property type="project" value="TreeGrafter"/>
</dbReference>
<reference evidence="6 7" key="1">
    <citation type="submission" date="2020-08" db="EMBL/GenBank/DDBJ databases">
        <title>Sequencing the genomes of 1000 actinobacteria strains.</title>
        <authorList>
            <person name="Klenk H.-P."/>
        </authorList>
    </citation>
    <scope>NUCLEOTIDE SEQUENCE [LARGE SCALE GENOMIC DNA]</scope>
    <source>
        <strain evidence="6 7">DSM 44786</strain>
    </source>
</reference>
<dbReference type="AlphaFoldDB" id="A0A7W7SBP4"/>
<gene>
    <name evidence="6" type="ORF">F4556_002862</name>
</gene>
<keyword evidence="3" id="KW-0804">Transcription</keyword>
<evidence type="ECO:0000256" key="2">
    <source>
        <dbReference type="ARBA" id="ARBA00023125"/>
    </source>
</evidence>
<feature type="domain" description="HTH tetR-type" evidence="5">
    <location>
        <begin position="8"/>
        <end position="68"/>
    </location>
</feature>
<dbReference type="Pfam" id="PF00440">
    <property type="entry name" value="TetR_N"/>
    <property type="match status" value="1"/>
</dbReference>
<accession>A0A7W7SBP4</accession>
<evidence type="ECO:0000313" key="6">
    <source>
        <dbReference type="EMBL" id="MBB4947327.1"/>
    </source>
</evidence>
<dbReference type="InterPro" id="IPR001647">
    <property type="entry name" value="HTH_TetR"/>
</dbReference>
<dbReference type="PANTHER" id="PTHR30055:SF234">
    <property type="entry name" value="HTH-TYPE TRANSCRIPTIONAL REGULATOR BETI"/>
    <property type="match status" value="1"/>
</dbReference>
<name>A0A7W7SBP4_9ACTN</name>
<dbReference type="Proteomes" id="UP000573327">
    <property type="component" value="Unassembled WGS sequence"/>
</dbReference>
<organism evidence="6 7">
    <name type="scientific">Kitasatospora gansuensis</name>
    <dbReference type="NCBI Taxonomy" id="258050"/>
    <lineage>
        <taxon>Bacteria</taxon>
        <taxon>Bacillati</taxon>
        <taxon>Actinomycetota</taxon>
        <taxon>Actinomycetes</taxon>
        <taxon>Kitasatosporales</taxon>
        <taxon>Streptomycetaceae</taxon>
        <taxon>Kitasatospora</taxon>
    </lineage>
</organism>
<dbReference type="SUPFAM" id="SSF46689">
    <property type="entry name" value="Homeodomain-like"/>
    <property type="match status" value="1"/>
</dbReference>
<dbReference type="InterPro" id="IPR050109">
    <property type="entry name" value="HTH-type_TetR-like_transc_reg"/>
</dbReference>
<dbReference type="PANTHER" id="PTHR30055">
    <property type="entry name" value="HTH-TYPE TRANSCRIPTIONAL REGULATOR RUTR"/>
    <property type="match status" value="1"/>
</dbReference>
<evidence type="ECO:0000256" key="4">
    <source>
        <dbReference type="PROSITE-ProRule" id="PRU00335"/>
    </source>
</evidence>
<comment type="caution">
    <text evidence="6">The sequence shown here is derived from an EMBL/GenBank/DDBJ whole genome shotgun (WGS) entry which is preliminary data.</text>
</comment>
<dbReference type="PRINTS" id="PR00455">
    <property type="entry name" value="HTHTETR"/>
</dbReference>
<dbReference type="PROSITE" id="PS50977">
    <property type="entry name" value="HTH_TETR_2"/>
    <property type="match status" value="1"/>
</dbReference>
<protein>
    <submittedName>
        <fullName evidence="6">AcrR family transcriptional regulator</fullName>
    </submittedName>
</protein>
<dbReference type="Gene3D" id="1.10.357.10">
    <property type="entry name" value="Tetracycline Repressor, domain 2"/>
    <property type="match status" value="1"/>
</dbReference>
<dbReference type="RefSeq" id="WP_184915146.1">
    <property type="nucleotide sequence ID" value="NZ_JACHJR010000001.1"/>
</dbReference>
<keyword evidence="7" id="KW-1185">Reference proteome</keyword>
<feature type="DNA-binding region" description="H-T-H motif" evidence="4">
    <location>
        <begin position="31"/>
        <end position="50"/>
    </location>
</feature>
<evidence type="ECO:0000259" key="5">
    <source>
        <dbReference type="PROSITE" id="PS50977"/>
    </source>
</evidence>
<dbReference type="EMBL" id="JACHJR010000001">
    <property type="protein sequence ID" value="MBB4947327.1"/>
    <property type="molecule type" value="Genomic_DNA"/>
</dbReference>
<keyword evidence="1" id="KW-0805">Transcription regulation</keyword>
<dbReference type="InterPro" id="IPR009057">
    <property type="entry name" value="Homeodomain-like_sf"/>
</dbReference>
<evidence type="ECO:0000256" key="1">
    <source>
        <dbReference type="ARBA" id="ARBA00023015"/>
    </source>
</evidence>
<dbReference type="SUPFAM" id="SSF48498">
    <property type="entry name" value="Tetracyclin repressor-like, C-terminal domain"/>
    <property type="match status" value="1"/>
</dbReference>
<proteinExistence type="predicted"/>
<evidence type="ECO:0000313" key="7">
    <source>
        <dbReference type="Proteomes" id="UP000573327"/>
    </source>
</evidence>
<keyword evidence="2 4" id="KW-0238">DNA-binding</keyword>
<sequence>MVKQERAARTRKILVDAAALEFDRDGYEGTSLARISKAAGISSGAVTFHFAHKGALAGAILGQGRAAAREVLEKVAGDGADPLGATVRLTLELARLLESDVVVRAAARLAREQSRTLPGWYCVWLPTVRQWLAEAGAAGLLRPGVQSDVLATTVGYLLTGLELRIRARAFGPEEGAADGPAVEQLERIWRLVLRGVATDPPA</sequence>
<dbReference type="InterPro" id="IPR036271">
    <property type="entry name" value="Tet_transcr_reg_TetR-rel_C_sf"/>
</dbReference>
<evidence type="ECO:0000256" key="3">
    <source>
        <dbReference type="ARBA" id="ARBA00023163"/>
    </source>
</evidence>
<dbReference type="GO" id="GO:0000976">
    <property type="term" value="F:transcription cis-regulatory region binding"/>
    <property type="evidence" value="ECO:0007669"/>
    <property type="project" value="TreeGrafter"/>
</dbReference>